<dbReference type="SUPFAM" id="SSF51735">
    <property type="entry name" value="NAD(P)-binding Rossmann-fold domains"/>
    <property type="match status" value="1"/>
</dbReference>
<evidence type="ECO:0000256" key="2">
    <source>
        <dbReference type="ARBA" id="ARBA00007637"/>
    </source>
</evidence>
<evidence type="ECO:0000256" key="3">
    <source>
        <dbReference type="ARBA" id="ARBA00018569"/>
    </source>
</evidence>
<feature type="domain" description="NAD-dependent epimerase/dehydratase" evidence="6">
    <location>
        <begin position="6"/>
        <end position="247"/>
    </location>
</feature>
<evidence type="ECO:0000256" key="4">
    <source>
        <dbReference type="ARBA" id="ARBA00031367"/>
    </source>
</evidence>
<evidence type="ECO:0000256" key="1">
    <source>
        <dbReference type="ARBA" id="ARBA00004947"/>
    </source>
</evidence>
<dbReference type="AlphaFoldDB" id="A0A9X2BWP3"/>
<gene>
    <name evidence="7" type="ORF">M0638_12345</name>
</gene>
<reference evidence="7" key="1">
    <citation type="submission" date="2022-04" db="EMBL/GenBank/DDBJ databases">
        <title>Roseomonas acroporae sp. nov., isolated from coral Acropora digitifera.</title>
        <authorList>
            <person name="Sun H."/>
        </authorList>
    </citation>
    <scope>NUCLEOTIDE SEQUENCE</scope>
    <source>
        <strain evidence="7">NAR14</strain>
    </source>
</reference>
<evidence type="ECO:0000313" key="7">
    <source>
        <dbReference type="EMBL" id="MCK8785174.1"/>
    </source>
</evidence>
<accession>A0A9X2BWP3</accession>
<keyword evidence="8" id="KW-1185">Reference proteome</keyword>
<evidence type="ECO:0000313" key="8">
    <source>
        <dbReference type="Proteomes" id="UP001139516"/>
    </source>
</evidence>
<organism evidence="7 8">
    <name type="scientific">Roseomonas acroporae</name>
    <dbReference type="NCBI Taxonomy" id="2937791"/>
    <lineage>
        <taxon>Bacteria</taxon>
        <taxon>Pseudomonadati</taxon>
        <taxon>Pseudomonadota</taxon>
        <taxon>Alphaproteobacteria</taxon>
        <taxon>Acetobacterales</taxon>
        <taxon>Roseomonadaceae</taxon>
        <taxon>Roseomonas</taxon>
    </lineage>
</organism>
<name>A0A9X2BWP3_9PROT</name>
<dbReference type="PANTHER" id="PTHR43725:SF53">
    <property type="entry name" value="UDP-ARABINOSE 4-EPIMERASE 1"/>
    <property type="match status" value="1"/>
</dbReference>
<comment type="similarity">
    <text evidence="2">Belongs to the NAD(P)-dependent epimerase/dehydratase family.</text>
</comment>
<dbReference type="InterPro" id="IPR001509">
    <property type="entry name" value="Epimerase_deHydtase"/>
</dbReference>
<comment type="pathway">
    <text evidence="1">Carbohydrate metabolism; galactose metabolism.</text>
</comment>
<protein>
    <recommendedName>
        <fullName evidence="3">UDP-glucose 4-epimerase</fullName>
    </recommendedName>
    <alternativeName>
        <fullName evidence="5">Galactowaldenase</fullName>
    </alternativeName>
    <alternativeName>
        <fullName evidence="4">UDP-galactose 4-epimerase</fullName>
    </alternativeName>
</protein>
<dbReference type="Gene3D" id="3.90.25.10">
    <property type="entry name" value="UDP-galactose 4-epimerase, domain 1"/>
    <property type="match status" value="2"/>
</dbReference>
<proteinExistence type="inferred from homology"/>
<evidence type="ECO:0000256" key="5">
    <source>
        <dbReference type="ARBA" id="ARBA00033067"/>
    </source>
</evidence>
<dbReference type="Proteomes" id="UP001139516">
    <property type="component" value="Unassembled WGS sequence"/>
</dbReference>
<dbReference type="RefSeq" id="WP_248667294.1">
    <property type="nucleotide sequence ID" value="NZ_JALPRX010000050.1"/>
</dbReference>
<dbReference type="PANTHER" id="PTHR43725">
    <property type="entry name" value="UDP-GLUCOSE 4-EPIMERASE"/>
    <property type="match status" value="1"/>
</dbReference>
<dbReference type="Pfam" id="PF01370">
    <property type="entry name" value="Epimerase"/>
    <property type="match status" value="1"/>
</dbReference>
<comment type="caution">
    <text evidence="7">The sequence shown here is derived from an EMBL/GenBank/DDBJ whole genome shotgun (WGS) entry which is preliminary data.</text>
</comment>
<sequence>MPDRHMITGGAGFVAATLARRLIAEGNHVLLIDDLSRGSLANLGDLAGHPRLRFRQIDCADVEALRAATEEWLGTGDHGPDSGGAVVWHLAANSDIPAGIDDPCIDLRRTFLTTFAVLQAMRDLRLRTLHFASSSAIYGDLGDRVAEEDAGPLAPISNYGAMKLASEAQISAAVETFLPRASVFRFPNVVGVPATHGVILELVRKLRADPAVLDVLGDGTQRKPYLHVEELVDAMLFVAARVPGRHVVCNIGPEDDGVTVREIAEAVRDRVSPGAVIRYGPEPRGWVGDVPCFRYSVTRLRDFGWSPRLGSAAAILRAVDEIAGQENA</sequence>
<dbReference type="InterPro" id="IPR036291">
    <property type="entry name" value="NAD(P)-bd_dom_sf"/>
</dbReference>
<dbReference type="Gene3D" id="3.40.50.720">
    <property type="entry name" value="NAD(P)-binding Rossmann-like Domain"/>
    <property type="match status" value="1"/>
</dbReference>
<dbReference type="EMBL" id="JALPRX010000050">
    <property type="protein sequence ID" value="MCK8785174.1"/>
    <property type="molecule type" value="Genomic_DNA"/>
</dbReference>
<evidence type="ECO:0000259" key="6">
    <source>
        <dbReference type="Pfam" id="PF01370"/>
    </source>
</evidence>